<evidence type="ECO:0000256" key="1">
    <source>
        <dbReference type="SAM" id="Phobius"/>
    </source>
</evidence>
<dbReference type="EMBL" id="JBCLVG010000001">
    <property type="protein sequence ID" value="MEN1946055.1"/>
    <property type="molecule type" value="Genomic_DNA"/>
</dbReference>
<dbReference type="Pfam" id="PF25362">
    <property type="entry name" value="bPH_11"/>
    <property type="match status" value="1"/>
</dbReference>
<keyword evidence="1" id="KW-0472">Membrane</keyword>
<dbReference type="InterPro" id="IPR057446">
    <property type="entry name" value="PH_bac"/>
</dbReference>
<gene>
    <name evidence="3" type="ORF">WJX64_05810</name>
</gene>
<protein>
    <recommendedName>
        <fullName evidence="2">PH domain-containing protein</fullName>
    </recommendedName>
</protein>
<keyword evidence="4" id="KW-1185">Reference proteome</keyword>
<organism evidence="3 4">
    <name type="scientific">Leifsonia stereocauli</name>
    <dbReference type="NCBI Taxonomy" id="3134136"/>
    <lineage>
        <taxon>Bacteria</taxon>
        <taxon>Bacillati</taxon>
        <taxon>Actinomycetota</taxon>
        <taxon>Actinomycetes</taxon>
        <taxon>Micrococcales</taxon>
        <taxon>Microbacteriaceae</taxon>
        <taxon>Leifsonia</taxon>
    </lineage>
</organism>
<name>A0ABU9W239_9MICO</name>
<evidence type="ECO:0000313" key="3">
    <source>
        <dbReference type="EMBL" id="MEN1946055.1"/>
    </source>
</evidence>
<reference evidence="3 4" key="1">
    <citation type="submission" date="2024-03" db="EMBL/GenBank/DDBJ databases">
        <title>YIM 134122 draft genome.</title>
        <authorList>
            <person name="Zuo S."/>
            <person name="Xiong L."/>
        </authorList>
    </citation>
    <scope>NUCLEOTIDE SEQUENCE [LARGE SCALE GENOMIC DNA]</scope>
    <source>
        <strain evidence="3 4">YIM 134122</strain>
    </source>
</reference>
<evidence type="ECO:0000313" key="4">
    <source>
        <dbReference type="Proteomes" id="UP001425155"/>
    </source>
</evidence>
<keyword evidence="1" id="KW-0812">Transmembrane</keyword>
<feature type="transmembrane region" description="Helical" evidence="1">
    <location>
        <begin position="6"/>
        <end position="26"/>
    </location>
</feature>
<accession>A0ABU9W239</accession>
<dbReference type="RefSeq" id="WP_342112536.1">
    <property type="nucleotide sequence ID" value="NZ_JBCAUN010000001.1"/>
</dbReference>
<sequence length="175" mass="18625">MTDYTVPAIIVIAITALILLAMWLGWRGRSRRDVQVGAYPLPASVAAPIVGADGFYVATTQHEKPLERLNIRSLGFRAKARVTVGADGVALEIPGEETAWIPSEAIRGAGPATFAIDRVVERDGLVCITWALAGSGDLADSYLRVSDSSDRERVLDALAHILSSAPAEAIEESEA</sequence>
<keyword evidence="1" id="KW-1133">Transmembrane helix</keyword>
<dbReference type="Proteomes" id="UP001425155">
    <property type="component" value="Unassembled WGS sequence"/>
</dbReference>
<evidence type="ECO:0000259" key="2">
    <source>
        <dbReference type="Pfam" id="PF25362"/>
    </source>
</evidence>
<proteinExistence type="predicted"/>
<feature type="domain" description="PH" evidence="2">
    <location>
        <begin position="41"/>
        <end position="158"/>
    </location>
</feature>
<comment type="caution">
    <text evidence="3">The sequence shown here is derived from an EMBL/GenBank/DDBJ whole genome shotgun (WGS) entry which is preliminary data.</text>
</comment>